<dbReference type="OrthoDB" id="10440753at2759"/>
<gene>
    <name evidence="1" type="ORF">TM35_000561100</name>
</gene>
<evidence type="ECO:0000313" key="2">
    <source>
        <dbReference type="Proteomes" id="UP000192257"/>
    </source>
</evidence>
<dbReference type="GeneID" id="39990600"/>
<accession>A0A1X0NGE3</accession>
<dbReference type="AlphaFoldDB" id="A0A1X0NGE3"/>
<feature type="non-terminal residue" evidence="1">
    <location>
        <position position="103"/>
    </location>
</feature>
<protein>
    <submittedName>
        <fullName evidence="1">Uncharacterized protein</fullName>
    </submittedName>
</protein>
<dbReference type="VEuPathDB" id="TriTrypDB:TM35_000561100"/>
<organism evidence="1 2">
    <name type="scientific">Trypanosoma theileri</name>
    <dbReference type="NCBI Taxonomy" id="67003"/>
    <lineage>
        <taxon>Eukaryota</taxon>
        <taxon>Discoba</taxon>
        <taxon>Euglenozoa</taxon>
        <taxon>Kinetoplastea</taxon>
        <taxon>Metakinetoplastina</taxon>
        <taxon>Trypanosomatida</taxon>
        <taxon>Trypanosomatidae</taxon>
        <taxon>Trypanosoma</taxon>
    </lineage>
</organism>
<dbReference type="EMBL" id="NBCO01000056">
    <property type="protein sequence ID" value="ORC83812.1"/>
    <property type="molecule type" value="Genomic_DNA"/>
</dbReference>
<sequence length="103" mass="12353">LAELQKRYISFIEKREQESSTEFTVDLYYVDCVKRMYGMCCKEYQIVQQRAELTRACEFVCLIPYTYWVKWAKLYCRAQWIWNQLKMDGCDDVADELNGTMGT</sequence>
<proteinExistence type="predicted"/>
<dbReference type="Proteomes" id="UP000192257">
    <property type="component" value="Unassembled WGS sequence"/>
</dbReference>
<name>A0A1X0NGE3_9TRYP</name>
<evidence type="ECO:0000313" key="1">
    <source>
        <dbReference type="EMBL" id="ORC83812.1"/>
    </source>
</evidence>
<reference evidence="1 2" key="1">
    <citation type="submission" date="2017-03" db="EMBL/GenBank/DDBJ databases">
        <title>An alternative strategy for trypanosome survival in the mammalian bloodstream revealed through genome and transcriptome analysis of the ubiquitous bovine parasite Trypanosoma (Megatrypanum) theileri.</title>
        <authorList>
            <person name="Kelly S."/>
            <person name="Ivens A."/>
            <person name="Mott A."/>
            <person name="O'Neill E."/>
            <person name="Emms D."/>
            <person name="Macleod O."/>
            <person name="Voorheis P."/>
            <person name="Matthews J."/>
            <person name="Matthews K."/>
            <person name="Carrington M."/>
        </authorList>
    </citation>
    <scope>NUCLEOTIDE SEQUENCE [LARGE SCALE GENOMIC DNA]</scope>
    <source>
        <strain evidence="1">Edinburgh</strain>
    </source>
</reference>
<keyword evidence="2" id="KW-1185">Reference proteome</keyword>
<feature type="non-terminal residue" evidence="1">
    <location>
        <position position="1"/>
    </location>
</feature>
<comment type="caution">
    <text evidence="1">The sequence shown here is derived from an EMBL/GenBank/DDBJ whole genome shotgun (WGS) entry which is preliminary data.</text>
</comment>
<dbReference type="RefSeq" id="XP_028877878.1">
    <property type="nucleotide sequence ID" value="XM_029030820.1"/>
</dbReference>